<keyword evidence="2" id="KW-1185">Reference proteome</keyword>
<dbReference type="EMBL" id="JAMDGR010000031">
    <property type="protein sequence ID" value="MDD1152688.1"/>
    <property type="molecule type" value="Genomic_DNA"/>
</dbReference>
<organism evidence="1 2">
    <name type="scientific">Pseudomonas idahonensis</name>
    <dbReference type="NCBI Taxonomy" id="2942628"/>
    <lineage>
        <taxon>Bacteria</taxon>
        <taxon>Pseudomonadati</taxon>
        <taxon>Pseudomonadota</taxon>
        <taxon>Gammaproteobacteria</taxon>
        <taxon>Pseudomonadales</taxon>
        <taxon>Pseudomonadaceae</taxon>
        <taxon>Pseudomonas</taxon>
    </lineage>
</organism>
<evidence type="ECO:0008006" key="3">
    <source>
        <dbReference type="Google" id="ProtNLM"/>
    </source>
</evidence>
<evidence type="ECO:0000313" key="1">
    <source>
        <dbReference type="EMBL" id="MDD1152688.1"/>
    </source>
</evidence>
<name>A0ABT5QEP1_9PSED</name>
<comment type="caution">
    <text evidence="1">The sequence shown here is derived from an EMBL/GenBank/DDBJ whole genome shotgun (WGS) entry which is preliminary data.</text>
</comment>
<accession>A0ABT5QEP1</accession>
<reference evidence="1 2" key="1">
    <citation type="submission" date="2022-05" db="EMBL/GenBank/DDBJ databases">
        <title>Novel Pseudomonas spp. Isolated from a Rainbow Trout Aquaculture Facility.</title>
        <authorList>
            <person name="Testerman T."/>
            <person name="Graf J."/>
        </authorList>
    </citation>
    <scope>NUCLEOTIDE SEQUENCE [LARGE SCALE GENOMIC DNA]</scope>
    <source>
        <strain evidence="1 2">ID357</strain>
    </source>
</reference>
<dbReference type="Proteomes" id="UP001217610">
    <property type="component" value="Unassembled WGS sequence"/>
</dbReference>
<sequence>MICALCLKEKETLINSHLIPAAAYAHVRGGTEAKNKSPVQINLHKKSAFHTDKQVQQPLLCSCCEDLFSRNGEKHAGKLWATRRGFPLLKLLESKALVVRGERFTTYDTRALDPAVVNSIFYLAVSVFWRASVWKWEGGGNGYSGALEGHEAEFRSFLLGEKELKNVLLFVNLNSNPHATAMLSFPSSGFNGEERYHVFNLLGMRFNMYVGSSISAVTRTPFDLLGVNTIFVSSDGLRSPAFEKLARRVQTNVVARGSLNNKARN</sequence>
<dbReference type="RefSeq" id="WP_273924471.1">
    <property type="nucleotide sequence ID" value="NZ_JAMDGR010000031.1"/>
</dbReference>
<gene>
    <name evidence="1" type="ORF">M5G25_30935</name>
</gene>
<evidence type="ECO:0000313" key="2">
    <source>
        <dbReference type="Proteomes" id="UP001217610"/>
    </source>
</evidence>
<protein>
    <recommendedName>
        <fullName evidence="3">HNH endonuclease</fullName>
    </recommendedName>
</protein>
<proteinExistence type="predicted"/>